<dbReference type="GO" id="GO:0005886">
    <property type="term" value="C:plasma membrane"/>
    <property type="evidence" value="ECO:0007669"/>
    <property type="project" value="UniProtKB-SubCell"/>
</dbReference>
<dbReference type="EMBL" id="JAMOIM010000058">
    <property type="protein sequence ID" value="MCW6512654.1"/>
    <property type="molecule type" value="Genomic_DNA"/>
</dbReference>
<comment type="caution">
    <text evidence="15">The sequence shown here is derived from an EMBL/GenBank/DDBJ whole genome shotgun (WGS) entry which is preliminary data.</text>
</comment>
<evidence type="ECO:0000256" key="7">
    <source>
        <dbReference type="ARBA" id="ARBA00022723"/>
    </source>
</evidence>
<feature type="transmembrane region" description="Helical" evidence="13">
    <location>
        <begin position="63"/>
        <end position="81"/>
    </location>
</feature>
<keyword evidence="5" id="KW-0349">Heme</keyword>
<accession>A0AA41Z2R5</accession>
<comment type="subcellular location">
    <subcellularLocation>
        <location evidence="2">Cell membrane</location>
        <topology evidence="2">Multi-pass membrane protein</topology>
    </subcellularLocation>
</comment>
<feature type="domain" description="Cytochrome b561 bacterial/Ni-hydrogenase" evidence="14">
    <location>
        <begin position="24"/>
        <end position="188"/>
    </location>
</feature>
<evidence type="ECO:0000313" key="16">
    <source>
        <dbReference type="Proteomes" id="UP001165667"/>
    </source>
</evidence>
<keyword evidence="10" id="KW-0408">Iron</keyword>
<feature type="transmembrane region" description="Helical" evidence="13">
    <location>
        <begin position="157"/>
        <end position="174"/>
    </location>
</feature>
<dbReference type="InterPro" id="IPR011577">
    <property type="entry name" value="Cyt_b561_bac/Ni-Hgenase"/>
</dbReference>
<dbReference type="InterPro" id="IPR016174">
    <property type="entry name" value="Di-haem_cyt_TM"/>
</dbReference>
<name>A0AA41Z2R5_9HYPH</name>
<evidence type="ECO:0000256" key="9">
    <source>
        <dbReference type="ARBA" id="ARBA00022989"/>
    </source>
</evidence>
<keyword evidence="11 13" id="KW-0472">Membrane</keyword>
<keyword evidence="6 13" id="KW-0812">Transmembrane</keyword>
<keyword evidence="9 13" id="KW-1133">Transmembrane helix</keyword>
<evidence type="ECO:0000256" key="5">
    <source>
        <dbReference type="ARBA" id="ARBA00022617"/>
    </source>
</evidence>
<evidence type="ECO:0000256" key="2">
    <source>
        <dbReference type="ARBA" id="ARBA00004651"/>
    </source>
</evidence>
<dbReference type="Pfam" id="PF01292">
    <property type="entry name" value="Ni_hydr_CYTB"/>
    <property type="match status" value="1"/>
</dbReference>
<proteinExistence type="inferred from homology"/>
<evidence type="ECO:0000256" key="6">
    <source>
        <dbReference type="ARBA" id="ARBA00022692"/>
    </source>
</evidence>
<dbReference type="Proteomes" id="UP001165667">
    <property type="component" value="Unassembled WGS sequence"/>
</dbReference>
<evidence type="ECO:0000256" key="3">
    <source>
        <dbReference type="ARBA" id="ARBA00022448"/>
    </source>
</evidence>
<keyword evidence="3" id="KW-0813">Transport</keyword>
<dbReference type="AlphaFoldDB" id="A0AA41Z2R5"/>
<evidence type="ECO:0000313" key="15">
    <source>
        <dbReference type="EMBL" id="MCW6512654.1"/>
    </source>
</evidence>
<dbReference type="GO" id="GO:0020037">
    <property type="term" value="F:heme binding"/>
    <property type="evidence" value="ECO:0007669"/>
    <property type="project" value="TreeGrafter"/>
</dbReference>
<comment type="cofactor">
    <cofactor evidence="1">
        <name>heme b</name>
        <dbReference type="ChEBI" id="CHEBI:60344"/>
    </cofactor>
</comment>
<comment type="similarity">
    <text evidence="12">Belongs to the cytochrome b561 family.</text>
</comment>
<keyword evidence="16" id="KW-1185">Reference proteome</keyword>
<keyword evidence="8" id="KW-0249">Electron transport</keyword>
<evidence type="ECO:0000256" key="10">
    <source>
        <dbReference type="ARBA" id="ARBA00023004"/>
    </source>
</evidence>
<feature type="transmembrane region" description="Helical" evidence="13">
    <location>
        <begin position="102"/>
        <end position="121"/>
    </location>
</feature>
<evidence type="ECO:0000259" key="14">
    <source>
        <dbReference type="Pfam" id="PF01292"/>
    </source>
</evidence>
<keyword evidence="4" id="KW-1003">Cell membrane</keyword>
<evidence type="ECO:0000256" key="4">
    <source>
        <dbReference type="ARBA" id="ARBA00022475"/>
    </source>
</evidence>
<feature type="transmembrane region" description="Helical" evidence="13">
    <location>
        <begin position="29"/>
        <end position="51"/>
    </location>
</feature>
<evidence type="ECO:0000256" key="13">
    <source>
        <dbReference type="SAM" id="Phobius"/>
    </source>
</evidence>
<reference evidence="15" key="1">
    <citation type="submission" date="2022-05" db="EMBL/GenBank/DDBJ databases">
        <authorList>
            <person name="Pankratov T."/>
        </authorList>
    </citation>
    <scope>NUCLEOTIDE SEQUENCE</scope>
    <source>
        <strain evidence="15">BP6-180914</strain>
    </source>
</reference>
<gene>
    <name evidence="15" type="ORF">M8523_32630</name>
</gene>
<dbReference type="PANTHER" id="PTHR30529:SF1">
    <property type="entry name" value="CYTOCHROME B561 HOMOLOG 2"/>
    <property type="match status" value="1"/>
</dbReference>
<sequence>MSPRDHDSRLAHGILRFPAAQRLGITTRALHWTTAALVACGFGAAWLFNVLGPGPTAATLVEIHRSIGLCILLVTVARAVWRMMHPLPPVPSAPWERWLAGTVQALLYLALLTMPILGWLGSNAQGDTVAFLGVISLPDLVEANQNLGDRLFVLHGWLGYAILALLAMHIAGALRHRFIKKDGVLQRMAIGQPIGRASDARPG</sequence>
<dbReference type="RefSeq" id="WP_282589030.1">
    <property type="nucleotide sequence ID" value="NZ_JAMOIM010000058.1"/>
</dbReference>
<evidence type="ECO:0000256" key="12">
    <source>
        <dbReference type="ARBA" id="ARBA00037975"/>
    </source>
</evidence>
<evidence type="ECO:0000256" key="8">
    <source>
        <dbReference type="ARBA" id="ARBA00022982"/>
    </source>
</evidence>
<organism evidence="15 16">
    <name type="scientific">Lichenifustis flavocetrariae</name>
    <dbReference type="NCBI Taxonomy" id="2949735"/>
    <lineage>
        <taxon>Bacteria</taxon>
        <taxon>Pseudomonadati</taxon>
        <taxon>Pseudomonadota</taxon>
        <taxon>Alphaproteobacteria</taxon>
        <taxon>Hyphomicrobiales</taxon>
        <taxon>Lichenihabitantaceae</taxon>
        <taxon>Lichenifustis</taxon>
    </lineage>
</organism>
<evidence type="ECO:0000256" key="11">
    <source>
        <dbReference type="ARBA" id="ARBA00023136"/>
    </source>
</evidence>
<dbReference type="InterPro" id="IPR052168">
    <property type="entry name" value="Cytochrome_b561_oxidase"/>
</dbReference>
<protein>
    <submittedName>
        <fullName evidence="15">Cytochrome b</fullName>
    </submittedName>
</protein>
<dbReference type="GO" id="GO:0009055">
    <property type="term" value="F:electron transfer activity"/>
    <property type="evidence" value="ECO:0007669"/>
    <property type="project" value="InterPro"/>
</dbReference>
<evidence type="ECO:0000256" key="1">
    <source>
        <dbReference type="ARBA" id="ARBA00001970"/>
    </source>
</evidence>
<dbReference type="SUPFAM" id="SSF81342">
    <property type="entry name" value="Transmembrane di-heme cytochromes"/>
    <property type="match status" value="1"/>
</dbReference>
<dbReference type="GO" id="GO:0046872">
    <property type="term" value="F:metal ion binding"/>
    <property type="evidence" value="ECO:0007669"/>
    <property type="project" value="UniProtKB-KW"/>
</dbReference>
<dbReference type="PANTHER" id="PTHR30529">
    <property type="entry name" value="CYTOCHROME B561"/>
    <property type="match status" value="1"/>
</dbReference>
<dbReference type="GO" id="GO:0022904">
    <property type="term" value="P:respiratory electron transport chain"/>
    <property type="evidence" value="ECO:0007669"/>
    <property type="project" value="InterPro"/>
</dbReference>
<keyword evidence="7" id="KW-0479">Metal-binding</keyword>